<gene>
    <name evidence="1" type="ORF">Bca52824_040257</name>
</gene>
<name>A0A8X7RQM8_BRACI</name>
<accession>A0A8X7RQM8</accession>
<proteinExistence type="predicted"/>
<reference evidence="1 2" key="1">
    <citation type="submission" date="2020-02" db="EMBL/GenBank/DDBJ databases">
        <authorList>
            <person name="Ma Q."/>
            <person name="Huang Y."/>
            <person name="Song X."/>
            <person name="Pei D."/>
        </authorList>
    </citation>
    <scope>NUCLEOTIDE SEQUENCE [LARGE SCALE GENOMIC DNA]</scope>
    <source>
        <strain evidence="1">Sxm20200214</strain>
        <tissue evidence="1">Leaf</tissue>
    </source>
</reference>
<dbReference type="Proteomes" id="UP000886595">
    <property type="component" value="Unassembled WGS sequence"/>
</dbReference>
<dbReference type="EMBL" id="JAAMPC010000009">
    <property type="protein sequence ID" value="KAG2293588.1"/>
    <property type="molecule type" value="Genomic_DNA"/>
</dbReference>
<organism evidence="1 2">
    <name type="scientific">Brassica carinata</name>
    <name type="common">Ethiopian mustard</name>
    <name type="synonym">Abyssinian cabbage</name>
    <dbReference type="NCBI Taxonomy" id="52824"/>
    <lineage>
        <taxon>Eukaryota</taxon>
        <taxon>Viridiplantae</taxon>
        <taxon>Streptophyta</taxon>
        <taxon>Embryophyta</taxon>
        <taxon>Tracheophyta</taxon>
        <taxon>Spermatophyta</taxon>
        <taxon>Magnoliopsida</taxon>
        <taxon>eudicotyledons</taxon>
        <taxon>Gunneridae</taxon>
        <taxon>Pentapetalae</taxon>
        <taxon>rosids</taxon>
        <taxon>malvids</taxon>
        <taxon>Brassicales</taxon>
        <taxon>Brassicaceae</taxon>
        <taxon>Brassiceae</taxon>
        <taxon>Brassica</taxon>
    </lineage>
</organism>
<protein>
    <recommendedName>
        <fullName evidence="3">Thioredoxin-like fold domain-containing protein</fullName>
    </recommendedName>
</protein>
<dbReference type="PANTHER" id="PTHR33875">
    <property type="entry name" value="OS09G0542200 PROTEIN"/>
    <property type="match status" value="1"/>
</dbReference>
<evidence type="ECO:0008006" key="3">
    <source>
        <dbReference type="Google" id="ProtNLM"/>
    </source>
</evidence>
<sequence length="229" mass="26112">MQILTKKQTSIVRTIHCISSFVSGSSSPHMPLCPMRLLCRRRWWLSLWALRRFCLHIVDTINANATFSLLEGIFKHQALFYNSQTQFMPRPAVVEKLVKLVTVTLGSSYHYPLKSGFRNSKSDLGTRISFKYSISRGVSSTPTVYVNGFELLDAGSPIDFEGWKTPLILWLTHEKPTPNVLDMFNSPQSLTEKIPKEVYAQQKEVGDEKNTENIPVSTFFIASVGRCYW</sequence>
<keyword evidence="2" id="KW-1185">Reference proteome</keyword>
<dbReference type="PANTHER" id="PTHR33875:SF4">
    <property type="entry name" value="THIOREDOXIN-LIKE FOLD DOMAIN-CONTAINING PROTEIN"/>
    <property type="match status" value="1"/>
</dbReference>
<evidence type="ECO:0000313" key="2">
    <source>
        <dbReference type="Proteomes" id="UP000886595"/>
    </source>
</evidence>
<comment type="caution">
    <text evidence="1">The sequence shown here is derived from an EMBL/GenBank/DDBJ whole genome shotgun (WGS) entry which is preliminary data.</text>
</comment>
<dbReference type="OrthoDB" id="10323981at2759"/>
<evidence type="ECO:0000313" key="1">
    <source>
        <dbReference type="EMBL" id="KAG2293588.1"/>
    </source>
</evidence>
<dbReference type="Gene3D" id="3.40.30.10">
    <property type="entry name" value="Glutaredoxin"/>
    <property type="match status" value="1"/>
</dbReference>
<dbReference type="AlphaFoldDB" id="A0A8X7RQM8"/>